<dbReference type="EMBL" id="CP036298">
    <property type="protein sequence ID" value="QDV22366.1"/>
    <property type="molecule type" value="Genomic_DNA"/>
</dbReference>
<dbReference type="InterPro" id="IPR010131">
    <property type="entry name" value="MdtP/NodT-like"/>
</dbReference>
<dbReference type="KEGG" id="ahel:Q31a_06500"/>
<dbReference type="GO" id="GO:0015562">
    <property type="term" value="F:efflux transmembrane transporter activity"/>
    <property type="evidence" value="ECO:0007669"/>
    <property type="project" value="InterPro"/>
</dbReference>
<organism evidence="2 3">
    <name type="scientific">Aureliella helgolandensis</name>
    <dbReference type="NCBI Taxonomy" id="2527968"/>
    <lineage>
        <taxon>Bacteria</taxon>
        <taxon>Pseudomonadati</taxon>
        <taxon>Planctomycetota</taxon>
        <taxon>Planctomycetia</taxon>
        <taxon>Pirellulales</taxon>
        <taxon>Pirellulaceae</taxon>
        <taxon>Aureliella</taxon>
    </lineage>
</organism>
<evidence type="ECO:0000256" key="1">
    <source>
        <dbReference type="ARBA" id="ARBA00007613"/>
    </source>
</evidence>
<proteinExistence type="inferred from homology"/>
<gene>
    <name evidence="2" type="primary">czcC_1</name>
    <name evidence="2" type="ORF">Q31a_06500</name>
</gene>
<dbReference type="InterPro" id="IPR003423">
    <property type="entry name" value="OMP_efflux"/>
</dbReference>
<protein>
    <submittedName>
        <fullName evidence="2">Cobalt-zinc-cadmium resistance protein CzcC</fullName>
    </submittedName>
</protein>
<sequence>MLNRSKIIARTLLLGSAMGSVGCATQPGFKLPGRVATSFPSEVEASQLPTSLAANPSSIGTPAQSHDEPQPTVQLAAATLSIAPPIAGAEAYDVASDTAYGMTLAEFESLAFANNPTIRGLAATTQKAAGYRTQVGLYANPTVGYQGTQIADQDTDQHVAFVEQEFVTGGKLQLNRRVINEALRAQLLELEAQKLRVSTDIHVKFAEALAAQRRVRLIEEFQTVTDKGLELAELRKQALEGSQVDVLQAKVQKNEIDLTRQQAYYALEAAWRELAALCGVPDLPQQGLVGELPSMAATLDWDEVRATMLASTPEYQAAQVRVQQARANLTRQGVQAIPNLTVQFGAGVDNGTNNGLVNLQVGAPIPVFNKNQGNIAAARAEYCRAMMEVERIQSSIKSRLAAVARDYDSAAAAVTKYSVDILPSAQETLQLAELAYKSGETSFVQVLVSRRTYFDSNLQYLAAQSQLSQARSKIDGFVLTGGLDSFVDNSGDDSLRGMTFSQQ</sequence>
<dbReference type="RefSeq" id="WP_145073821.1">
    <property type="nucleotide sequence ID" value="NZ_CP036298.1"/>
</dbReference>
<reference evidence="2 3" key="1">
    <citation type="submission" date="2019-02" db="EMBL/GenBank/DDBJ databases">
        <title>Deep-cultivation of Planctomycetes and their phenomic and genomic characterization uncovers novel biology.</title>
        <authorList>
            <person name="Wiegand S."/>
            <person name="Jogler M."/>
            <person name="Boedeker C."/>
            <person name="Pinto D."/>
            <person name="Vollmers J."/>
            <person name="Rivas-Marin E."/>
            <person name="Kohn T."/>
            <person name="Peeters S.H."/>
            <person name="Heuer A."/>
            <person name="Rast P."/>
            <person name="Oberbeckmann S."/>
            <person name="Bunk B."/>
            <person name="Jeske O."/>
            <person name="Meyerdierks A."/>
            <person name="Storesund J.E."/>
            <person name="Kallscheuer N."/>
            <person name="Luecker S."/>
            <person name="Lage O.M."/>
            <person name="Pohl T."/>
            <person name="Merkel B.J."/>
            <person name="Hornburger P."/>
            <person name="Mueller R.-W."/>
            <person name="Bruemmer F."/>
            <person name="Labrenz M."/>
            <person name="Spormann A.M."/>
            <person name="Op den Camp H."/>
            <person name="Overmann J."/>
            <person name="Amann R."/>
            <person name="Jetten M.S.M."/>
            <person name="Mascher T."/>
            <person name="Medema M.H."/>
            <person name="Devos D.P."/>
            <person name="Kaster A.-K."/>
            <person name="Ovreas L."/>
            <person name="Rohde M."/>
            <person name="Galperin M.Y."/>
            <person name="Jogler C."/>
        </authorList>
    </citation>
    <scope>NUCLEOTIDE SEQUENCE [LARGE SCALE GENOMIC DNA]</scope>
    <source>
        <strain evidence="2 3">Q31a</strain>
    </source>
</reference>
<evidence type="ECO:0000313" key="2">
    <source>
        <dbReference type="EMBL" id="QDV22366.1"/>
    </source>
</evidence>
<dbReference type="PROSITE" id="PS51257">
    <property type="entry name" value="PROKAR_LIPOPROTEIN"/>
    <property type="match status" value="1"/>
</dbReference>
<keyword evidence="3" id="KW-1185">Reference proteome</keyword>
<dbReference type="Proteomes" id="UP000318017">
    <property type="component" value="Chromosome"/>
</dbReference>
<evidence type="ECO:0000313" key="3">
    <source>
        <dbReference type="Proteomes" id="UP000318017"/>
    </source>
</evidence>
<comment type="similarity">
    <text evidence="1">Belongs to the outer membrane factor (OMF) (TC 1.B.17) family.</text>
</comment>
<dbReference type="OrthoDB" id="9791261at2"/>
<dbReference type="SUPFAM" id="SSF56954">
    <property type="entry name" value="Outer membrane efflux proteins (OEP)"/>
    <property type="match status" value="1"/>
</dbReference>
<dbReference type="Pfam" id="PF02321">
    <property type="entry name" value="OEP"/>
    <property type="match status" value="1"/>
</dbReference>
<dbReference type="AlphaFoldDB" id="A0A518G1B1"/>
<dbReference type="PANTHER" id="PTHR30203:SF24">
    <property type="entry name" value="BLR4935 PROTEIN"/>
    <property type="match status" value="1"/>
</dbReference>
<accession>A0A518G1B1</accession>
<name>A0A518G1B1_9BACT</name>
<dbReference type="PANTHER" id="PTHR30203">
    <property type="entry name" value="OUTER MEMBRANE CATION EFFLUX PROTEIN"/>
    <property type="match status" value="1"/>
</dbReference>
<dbReference type="Gene3D" id="1.20.1600.10">
    <property type="entry name" value="Outer membrane efflux proteins (OEP)"/>
    <property type="match status" value="1"/>
</dbReference>